<proteinExistence type="predicted"/>
<gene>
    <name evidence="2" type="ORF">BGZ97_002579</name>
</gene>
<keyword evidence="3" id="KW-1185">Reference proteome</keyword>
<feature type="compositionally biased region" description="Basic and acidic residues" evidence="1">
    <location>
        <begin position="124"/>
        <end position="133"/>
    </location>
</feature>
<dbReference type="OrthoDB" id="2393594at2759"/>
<dbReference type="EMBL" id="JAAAIN010001574">
    <property type="protein sequence ID" value="KAG0301873.1"/>
    <property type="molecule type" value="Genomic_DNA"/>
</dbReference>
<evidence type="ECO:0000313" key="2">
    <source>
        <dbReference type="EMBL" id="KAG0301873.1"/>
    </source>
</evidence>
<accession>A0A9P6QYJ4</accession>
<sequence>MVTFPQQCARYSTTARGSNTHVGNNNSSSSSSSSSNNDPNIPGDSYPYPYSDPDFLAFEQCKNPVQLEKSVGSYLKSHPEPTDQALVAMLTACANLCRVTESSLPLPSRTTRHLRKQQQQHPRLPRDKPKQETNKASTAPNLLETILQSSMFSSDQVFRIARSIHSDLSTRSHHEFGIIQDLPSRQRTSSLQVTNAFLDVCAITGHFDDARMVLQEMLDSPQGDVKPDLTTYRYVLRAAAVAKRRQAGDANRGQDQDQATRMSIDTSVQEIIEQAAEALSKKARMAFWIKLGLGGLTGATVGKFTMMAIMTLPIPRPLGEDGMQRSNEESASTHMIDSLQPTEGIMEFLATQEVATGIGLAVGMLTAGYFILGSTCRPLTTVTVQSTKATPVATNTANERGPEVEAVDESGTKNRHDQRQHHKHHQYYSPDILPRAKLLGLYFPDLATTSKDEVRDYLWKSMQS</sequence>
<name>A0A9P6QYJ4_9FUNG</name>
<dbReference type="Gene3D" id="1.25.40.10">
    <property type="entry name" value="Tetratricopeptide repeat domain"/>
    <property type="match status" value="1"/>
</dbReference>
<protein>
    <submittedName>
        <fullName evidence="2">Uncharacterized protein</fullName>
    </submittedName>
</protein>
<comment type="caution">
    <text evidence="2">The sequence shown here is derived from an EMBL/GenBank/DDBJ whole genome shotgun (WGS) entry which is preliminary data.</text>
</comment>
<feature type="compositionally biased region" description="Polar residues" evidence="1">
    <location>
        <begin position="13"/>
        <end position="23"/>
    </location>
</feature>
<dbReference type="InterPro" id="IPR011990">
    <property type="entry name" value="TPR-like_helical_dom_sf"/>
</dbReference>
<feature type="region of interest" description="Disordered" evidence="1">
    <location>
        <begin position="394"/>
        <end position="427"/>
    </location>
</feature>
<reference evidence="2" key="1">
    <citation type="journal article" date="2020" name="Fungal Divers.">
        <title>Resolving the Mortierellaceae phylogeny through synthesis of multi-gene phylogenetics and phylogenomics.</title>
        <authorList>
            <person name="Vandepol N."/>
            <person name="Liber J."/>
            <person name="Desiro A."/>
            <person name="Na H."/>
            <person name="Kennedy M."/>
            <person name="Barry K."/>
            <person name="Grigoriev I.V."/>
            <person name="Miller A.N."/>
            <person name="O'Donnell K."/>
            <person name="Stajich J.E."/>
            <person name="Bonito G."/>
        </authorList>
    </citation>
    <scope>NUCLEOTIDE SEQUENCE</scope>
    <source>
        <strain evidence="2">NVP60</strain>
    </source>
</reference>
<dbReference type="AlphaFoldDB" id="A0A9P6QYJ4"/>
<feature type="compositionally biased region" description="Low complexity" evidence="1">
    <location>
        <begin position="24"/>
        <end position="37"/>
    </location>
</feature>
<evidence type="ECO:0000256" key="1">
    <source>
        <dbReference type="SAM" id="MobiDB-lite"/>
    </source>
</evidence>
<organism evidence="2 3">
    <name type="scientific">Linnemannia gamsii</name>
    <dbReference type="NCBI Taxonomy" id="64522"/>
    <lineage>
        <taxon>Eukaryota</taxon>
        <taxon>Fungi</taxon>
        <taxon>Fungi incertae sedis</taxon>
        <taxon>Mucoromycota</taxon>
        <taxon>Mortierellomycotina</taxon>
        <taxon>Mortierellomycetes</taxon>
        <taxon>Mortierellales</taxon>
        <taxon>Mortierellaceae</taxon>
        <taxon>Linnemannia</taxon>
    </lineage>
</organism>
<evidence type="ECO:0000313" key="3">
    <source>
        <dbReference type="Proteomes" id="UP000823405"/>
    </source>
</evidence>
<feature type="region of interest" description="Disordered" evidence="1">
    <location>
        <begin position="104"/>
        <end position="140"/>
    </location>
</feature>
<feature type="region of interest" description="Disordered" evidence="1">
    <location>
        <begin position="13"/>
        <end position="48"/>
    </location>
</feature>
<dbReference type="Proteomes" id="UP000823405">
    <property type="component" value="Unassembled WGS sequence"/>
</dbReference>